<evidence type="ECO:0000259" key="3">
    <source>
        <dbReference type="Pfam" id="PF17749"/>
    </source>
</evidence>
<dbReference type="InterPro" id="IPR018799">
    <property type="entry name" value="TRAF3IP1"/>
</dbReference>
<evidence type="ECO:0000256" key="1">
    <source>
        <dbReference type="SAM" id="Coils"/>
    </source>
</evidence>
<keyword evidence="5" id="KW-1185">Reference proteome</keyword>
<feature type="region of interest" description="Disordered" evidence="2">
    <location>
        <begin position="1"/>
        <end position="21"/>
    </location>
</feature>
<name>A0ABQ6MV60_9STRA</name>
<evidence type="ECO:0000256" key="2">
    <source>
        <dbReference type="SAM" id="MobiDB-lite"/>
    </source>
</evidence>
<organism evidence="4 5">
    <name type="scientific">Tetraparma gracilis</name>
    <dbReference type="NCBI Taxonomy" id="2962635"/>
    <lineage>
        <taxon>Eukaryota</taxon>
        <taxon>Sar</taxon>
        <taxon>Stramenopiles</taxon>
        <taxon>Ochrophyta</taxon>
        <taxon>Bolidophyceae</taxon>
        <taxon>Parmales</taxon>
        <taxon>Triparmaceae</taxon>
        <taxon>Tetraparma</taxon>
    </lineage>
</organism>
<feature type="domain" description="TRAF3-interacting protein 1 C-terminal" evidence="3">
    <location>
        <begin position="9"/>
        <end position="86"/>
    </location>
</feature>
<keyword evidence="1" id="KW-0175">Coiled coil</keyword>
<comment type="caution">
    <text evidence="4">The sequence shown here is derived from an EMBL/GenBank/DDBJ whole genome shotgun (WGS) entry which is preliminary data.</text>
</comment>
<gene>
    <name evidence="4" type="ORF">TeGR_g12965</name>
</gene>
<sequence>SHPPPPSSQEDLSMMSKEGEKWQQEFRRKIDAFEEAKKRTEQDLDPLRATLRDLENEVMEQTEKIRGVKKNISDNDMRIKAMLRSVATN</sequence>
<evidence type="ECO:0000313" key="5">
    <source>
        <dbReference type="Proteomes" id="UP001165060"/>
    </source>
</evidence>
<dbReference type="Pfam" id="PF17749">
    <property type="entry name" value="MIP-T3_C"/>
    <property type="match status" value="1"/>
</dbReference>
<dbReference type="Proteomes" id="UP001165060">
    <property type="component" value="Unassembled WGS sequence"/>
</dbReference>
<dbReference type="EMBL" id="BRYB01006107">
    <property type="protein sequence ID" value="GMI33560.1"/>
    <property type="molecule type" value="Genomic_DNA"/>
</dbReference>
<proteinExistence type="predicted"/>
<feature type="non-terminal residue" evidence="4">
    <location>
        <position position="1"/>
    </location>
</feature>
<dbReference type="InterPro" id="IPR041476">
    <property type="entry name" value="TRAF3IP1_C"/>
</dbReference>
<feature type="coiled-coil region" evidence="1">
    <location>
        <begin position="23"/>
        <end position="71"/>
    </location>
</feature>
<dbReference type="PANTHER" id="PTHR31363">
    <property type="entry name" value="TRAF3-INTERACTING PROTEIN 1"/>
    <property type="match status" value="1"/>
</dbReference>
<protein>
    <recommendedName>
        <fullName evidence="3">TRAF3-interacting protein 1 C-terminal domain-containing protein</fullName>
    </recommendedName>
</protein>
<evidence type="ECO:0000313" key="4">
    <source>
        <dbReference type="EMBL" id="GMI33560.1"/>
    </source>
</evidence>
<dbReference type="PANTHER" id="PTHR31363:SF0">
    <property type="entry name" value="TRAF3-INTERACTING PROTEIN 1"/>
    <property type="match status" value="1"/>
</dbReference>
<accession>A0ABQ6MV60</accession>
<reference evidence="4 5" key="1">
    <citation type="journal article" date="2023" name="Commun. Biol.">
        <title>Genome analysis of Parmales, the sister group of diatoms, reveals the evolutionary specialization of diatoms from phago-mixotrophs to photoautotrophs.</title>
        <authorList>
            <person name="Ban H."/>
            <person name="Sato S."/>
            <person name="Yoshikawa S."/>
            <person name="Yamada K."/>
            <person name="Nakamura Y."/>
            <person name="Ichinomiya M."/>
            <person name="Sato N."/>
            <person name="Blanc-Mathieu R."/>
            <person name="Endo H."/>
            <person name="Kuwata A."/>
            <person name="Ogata H."/>
        </authorList>
    </citation>
    <scope>NUCLEOTIDE SEQUENCE [LARGE SCALE GENOMIC DNA]</scope>
</reference>